<evidence type="ECO:0000313" key="1">
    <source>
        <dbReference type="EMBL" id="KAH3667700.1"/>
    </source>
</evidence>
<comment type="caution">
    <text evidence="1">The sequence shown here is derived from an EMBL/GenBank/DDBJ whole genome shotgun (WGS) entry which is preliminary data.</text>
</comment>
<accession>A0A9P8T724</accession>
<dbReference type="Proteomes" id="UP000788993">
    <property type="component" value="Unassembled WGS sequence"/>
</dbReference>
<proteinExistence type="predicted"/>
<dbReference type="EMBL" id="JAEUBD010001062">
    <property type="protein sequence ID" value="KAH3667700.1"/>
    <property type="molecule type" value="Genomic_DNA"/>
</dbReference>
<gene>
    <name evidence="1" type="ORF">OGATHE_003223</name>
</gene>
<protein>
    <submittedName>
        <fullName evidence="1">Uncharacterized protein</fullName>
    </submittedName>
</protein>
<name>A0A9P8T724_9ASCO</name>
<dbReference type="AlphaFoldDB" id="A0A9P8T724"/>
<reference evidence="1" key="1">
    <citation type="journal article" date="2021" name="Open Biol.">
        <title>Shared evolutionary footprints suggest mitochondrial oxidative damage underlies multiple complex I losses in fungi.</title>
        <authorList>
            <person name="Schikora-Tamarit M.A."/>
            <person name="Marcet-Houben M."/>
            <person name="Nosek J."/>
            <person name="Gabaldon T."/>
        </authorList>
    </citation>
    <scope>NUCLEOTIDE SEQUENCE</scope>
    <source>
        <strain evidence="1">NCAIM Y.01608</strain>
    </source>
</reference>
<keyword evidence="2" id="KW-1185">Reference proteome</keyword>
<organism evidence="1 2">
    <name type="scientific">Ogataea polymorpha</name>
    <dbReference type="NCBI Taxonomy" id="460523"/>
    <lineage>
        <taxon>Eukaryota</taxon>
        <taxon>Fungi</taxon>
        <taxon>Dikarya</taxon>
        <taxon>Ascomycota</taxon>
        <taxon>Saccharomycotina</taxon>
        <taxon>Pichiomycetes</taxon>
        <taxon>Pichiales</taxon>
        <taxon>Pichiaceae</taxon>
        <taxon>Ogataea</taxon>
    </lineage>
</organism>
<sequence length="163" mass="18133">MSPHDPSFCTIPIEFSLVSRSKSICRSVISFNKDISNSFNEASSCTGWNRIDFEDTENARNLTNSKLANVIVSVLSNFSILEVLIWNWSCLDFFAGKMPSSFSSLITGFLNNRLRISRWYCSGSSVRLLTVTSNTSFMPATTSISISDGETSTISIWLRILSS</sequence>
<reference evidence="1" key="2">
    <citation type="submission" date="2021-01" db="EMBL/GenBank/DDBJ databases">
        <authorList>
            <person name="Schikora-Tamarit M.A."/>
        </authorList>
    </citation>
    <scope>NUCLEOTIDE SEQUENCE</scope>
    <source>
        <strain evidence="1">NCAIM Y.01608</strain>
    </source>
</reference>
<evidence type="ECO:0000313" key="2">
    <source>
        <dbReference type="Proteomes" id="UP000788993"/>
    </source>
</evidence>